<evidence type="ECO:0000313" key="2">
    <source>
        <dbReference type="Proteomes" id="UP000281553"/>
    </source>
</evidence>
<keyword evidence="2" id="KW-1185">Reference proteome</keyword>
<dbReference type="AlphaFoldDB" id="A0A3P7LWD3"/>
<organism evidence="1 2">
    <name type="scientific">Dibothriocephalus latus</name>
    <name type="common">Fish tapeworm</name>
    <name type="synonym">Diphyllobothrium latum</name>
    <dbReference type="NCBI Taxonomy" id="60516"/>
    <lineage>
        <taxon>Eukaryota</taxon>
        <taxon>Metazoa</taxon>
        <taxon>Spiralia</taxon>
        <taxon>Lophotrochozoa</taxon>
        <taxon>Platyhelminthes</taxon>
        <taxon>Cestoda</taxon>
        <taxon>Eucestoda</taxon>
        <taxon>Diphyllobothriidea</taxon>
        <taxon>Diphyllobothriidae</taxon>
        <taxon>Dibothriocephalus</taxon>
    </lineage>
</organism>
<accession>A0A3P7LWD3</accession>
<reference evidence="1 2" key="1">
    <citation type="submission" date="2018-11" db="EMBL/GenBank/DDBJ databases">
        <authorList>
            <consortium name="Pathogen Informatics"/>
        </authorList>
    </citation>
    <scope>NUCLEOTIDE SEQUENCE [LARGE SCALE GENOMIC DNA]</scope>
</reference>
<evidence type="ECO:0000313" key="1">
    <source>
        <dbReference type="EMBL" id="VDN15917.1"/>
    </source>
</evidence>
<protein>
    <submittedName>
        <fullName evidence="1">Uncharacterized protein</fullName>
    </submittedName>
</protein>
<name>A0A3P7LWD3_DIBLA</name>
<sequence>METIANIERKGIFAVVVVTAVDDIIQLGFIYPGDNISKHDMPAYEVARLVQLMWVDIMRIPLFELSLNVWHHRHYRNCYNQ</sequence>
<gene>
    <name evidence="1" type="ORF">DILT_LOCUS11748</name>
</gene>
<dbReference type="Proteomes" id="UP000281553">
    <property type="component" value="Unassembled WGS sequence"/>
</dbReference>
<dbReference type="EMBL" id="UYRU01064063">
    <property type="protein sequence ID" value="VDN15917.1"/>
    <property type="molecule type" value="Genomic_DNA"/>
</dbReference>
<proteinExistence type="predicted"/>